<evidence type="ECO:0000313" key="2">
    <source>
        <dbReference type="Proteomes" id="UP000008068"/>
    </source>
</evidence>
<keyword evidence="2" id="KW-1185">Reference proteome</keyword>
<dbReference type="InParanoid" id="G0NHY6"/>
<accession>G0NHY6</accession>
<dbReference type="Proteomes" id="UP000008068">
    <property type="component" value="Unassembled WGS sequence"/>
</dbReference>
<name>G0NHY6_CAEBE</name>
<dbReference type="AlphaFoldDB" id="G0NHY6"/>
<evidence type="ECO:0000313" key="1">
    <source>
        <dbReference type="EMBL" id="EGT31601.1"/>
    </source>
</evidence>
<proteinExistence type="predicted"/>
<protein>
    <submittedName>
        <fullName evidence="1">Uncharacterized protein</fullName>
    </submittedName>
</protein>
<dbReference type="EMBL" id="GL379887">
    <property type="protein sequence ID" value="EGT31601.1"/>
    <property type="molecule type" value="Genomic_DNA"/>
</dbReference>
<sequence>MEKERQRQDYDFWKVELFEGMDSSLVYYDVVEVCWKDRRISVPQGLVKHSFSSCQKQFEIELIIREGVFHTTLYMGGAVIPQFKGRGGTSE</sequence>
<reference evidence="2" key="1">
    <citation type="submission" date="2011-07" db="EMBL/GenBank/DDBJ databases">
        <authorList>
            <consortium name="Caenorhabditis brenneri Sequencing and Analysis Consortium"/>
            <person name="Wilson R.K."/>
        </authorList>
    </citation>
    <scope>NUCLEOTIDE SEQUENCE [LARGE SCALE GENOMIC DNA]</scope>
    <source>
        <strain evidence="2">PB2801</strain>
    </source>
</reference>
<gene>
    <name evidence="1" type="ORF">CAEBREN_09211</name>
</gene>
<organism evidence="2">
    <name type="scientific">Caenorhabditis brenneri</name>
    <name type="common">Nematode worm</name>
    <dbReference type="NCBI Taxonomy" id="135651"/>
    <lineage>
        <taxon>Eukaryota</taxon>
        <taxon>Metazoa</taxon>
        <taxon>Ecdysozoa</taxon>
        <taxon>Nematoda</taxon>
        <taxon>Chromadorea</taxon>
        <taxon>Rhabditida</taxon>
        <taxon>Rhabditina</taxon>
        <taxon>Rhabditomorpha</taxon>
        <taxon>Rhabditoidea</taxon>
        <taxon>Rhabditidae</taxon>
        <taxon>Peloderinae</taxon>
        <taxon>Caenorhabditis</taxon>
    </lineage>
</organism>
<dbReference type="HOGENOM" id="CLU_2429006_0_0_1"/>